<feature type="transmembrane region" description="Helical" evidence="1">
    <location>
        <begin position="24"/>
        <end position="52"/>
    </location>
</feature>
<dbReference type="OrthoDB" id="10146099at2759"/>
<dbReference type="Proteomes" id="UP000663882">
    <property type="component" value="Unassembled WGS sequence"/>
</dbReference>
<protein>
    <submittedName>
        <fullName evidence="2">Uncharacterized protein</fullName>
    </submittedName>
</protein>
<accession>A0A813YWT8</accession>
<evidence type="ECO:0000313" key="3">
    <source>
        <dbReference type="Proteomes" id="UP000663882"/>
    </source>
</evidence>
<name>A0A813YWT8_9BILA</name>
<keyword evidence="1" id="KW-0472">Membrane</keyword>
<keyword evidence="1" id="KW-0812">Transmembrane</keyword>
<evidence type="ECO:0000256" key="1">
    <source>
        <dbReference type="SAM" id="Phobius"/>
    </source>
</evidence>
<organism evidence="2 3">
    <name type="scientific">Rotaria sordida</name>
    <dbReference type="NCBI Taxonomy" id="392033"/>
    <lineage>
        <taxon>Eukaryota</taxon>
        <taxon>Metazoa</taxon>
        <taxon>Spiralia</taxon>
        <taxon>Gnathifera</taxon>
        <taxon>Rotifera</taxon>
        <taxon>Eurotatoria</taxon>
        <taxon>Bdelloidea</taxon>
        <taxon>Philodinida</taxon>
        <taxon>Philodinidae</taxon>
        <taxon>Rotaria</taxon>
    </lineage>
</organism>
<reference evidence="2" key="1">
    <citation type="submission" date="2021-02" db="EMBL/GenBank/DDBJ databases">
        <authorList>
            <person name="Nowell W R."/>
        </authorList>
    </citation>
    <scope>NUCLEOTIDE SEQUENCE</scope>
</reference>
<comment type="caution">
    <text evidence="2">The sequence shown here is derived from an EMBL/GenBank/DDBJ whole genome shotgun (WGS) entry which is preliminary data.</text>
</comment>
<keyword evidence="1" id="KW-1133">Transmembrane helix</keyword>
<evidence type="ECO:0000313" key="2">
    <source>
        <dbReference type="EMBL" id="CAF0890145.1"/>
    </source>
</evidence>
<proteinExistence type="predicted"/>
<dbReference type="EMBL" id="CAJNOO010000285">
    <property type="protein sequence ID" value="CAF0890145.1"/>
    <property type="molecule type" value="Genomic_DNA"/>
</dbReference>
<gene>
    <name evidence="2" type="ORF">RFH988_LOCUS8435</name>
</gene>
<dbReference type="AlphaFoldDB" id="A0A813YWT8"/>
<sequence length="304" mass="33321">MSTEILYEKNMGTKEKLKMYTKRIFFGIGMFTGLALLGFLLVIIILLISAFIKNLNADTMAYYNTESGEMTQSFFSNWVSNKNQSTTVINTDEIARKLEAAYDIKSGSIRINTIMISNCERNFDDRRRRRQLDRKKSEIPRCDRLGSDCSIIEIAMNIIYPARCGISMSCKKEFADVIQGRTAAYISNILVEFKFADGSSNELALTRCKKATGSSLNSLLRSRRAPKTTTAKATTPMVTTAKATTPMVTTAKATAPIVTTAKATTPIATTPIVTTAKATTPMATTAKATTAKAATTSGKQLYVP</sequence>